<comment type="caution">
    <text evidence="2">Lacks conserved residue(s) required for the propagation of feature annotation.</text>
</comment>
<dbReference type="InterPro" id="IPR011006">
    <property type="entry name" value="CheY-like_superfamily"/>
</dbReference>
<dbReference type="InterPro" id="IPR050595">
    <property type="entry name" value="Bact_response_regulator"/>
</dbReference>
<dbReference type="PANTHER" id="PTHR44591:SF21">
    <property type="entry name" value="TWO-COMPONENT RESPONSE REGULATOR"/>
    <property type="match status" value="1"/>
</dbReference>
<dbReference type="Proteomes" id="UP000596063">
    <property type="component" value="Chromosome"/>
</dbReference>
<dbReference type="EMBL" id="CP066167">
    <property type="protein sequence ID" value="QQD16791.1"/>
    <property type="molecule type" value="Genomic_DNA"/>
</dbReference>
<sequence length="159" mass="17116">MSRRGLQSPDPFDDALPGEERRRRASCLADARLLLVEGDAAARRNTREVLMALGLHRVIEAEDGLAALTMLQNRHLDVILAAQDSPGLSGLSLTRALRNDSRLSTVPVLLMVSSASAVLVRQAAELGVNSVLVWPYKPSVLEQKLSEALGLPPQTEGTS</sequence>
<accession>A0A7T4UNP7</accession>
<dbReference type="Pfam" id="PF00072">
    <property type="entry name" value="Response_reg"/>
    <property type="match status" value="1"/>
</dbReference>
<dbReference type="PROSITE" id="PS50110">
    <property type="entry name" value="RESPONSE_REGULATORY"/>
    <property type="match status" value="1"/>
</dbReference>
<feature type="domain" description="Response regulatory" evidence="3">
    <location>
        <begin position="32"/>
        <end position="149"/>
    </location>
</feature>
<reference evidence="4 5" key="1">
    <citation type="submission" date="2020-12" db="EMBL/GenBank/DDBJ databases">
        <authorList>
            <person name="Shan Y."/>
        </authorList>
    </citation>
    <scope>NUCLEOTIDE SEQUENCE [LARGE SCALE GENOMIC DNA]</scope>
    <source>
        <strain evidence="5">csc3.9</strain>
    </source>
</reference>
<evidence type="ECO:0000259" key="3">
    <source>
        <dbReference type="PROSITE" id="PS50110"/>
    </source>
</evidence>
<dbReference type="GO" id="GO:0000160">
    <property type="term" value="P:phosphorelay signal transduction system"/>
    <property type="evidence" value="ECO:0007669"/>
    <property type="project" value="InterPro"/>
</dbReference>
<evidence type="ECO:0000256" key="1">
    <source>
        <dbReference type="ARBA" id="ARBA00022553"/>
    </source>
</evidence>
<name>A0A7T4UNP7_9GAMM</name>
<evidence type="ECO:0000256" key="2">
    <source>
        <dbReference type="PROSITE-ProRule" id="PRU00169"/>
    </source>
</evidence>
<dbReference type="InterPro" id="IPR001789">
    <property type="entry name" value="Sig_transdc_resp-reg_receiver"/>
</dbReference>
<protein>
    <submittedName>
        <fullName evidence="4">Response regulator</fullName>
    </submittedName>
</protein>
<dbReference type="AlphaFoldDB" id="A0A7T4UNP7"/>
<keyword evidence="5" id="KW-1185">Reference proteome</keyword>
<evidence type="ECO:0000313" key="4">
    <source>
        <dbReference type="EMBL" id="QQD16791.1"/>
    </source>
</evidence>
<dbReference type="KEGG" id="snan:I6N98_10350"/>
<keyword evidence="1" id="KW-0597">Phosphoprotein</keyword>
<gene>
    <name evidence="4" type="ORF">I6N98_10350</name>
</gene>
<proteinExistence type="predicted"/>
<dbReference type="SMART" id="SM00448">
    <property type="entry name" value="REC"/>
    <property type="match status" value="1"/>
</dbReference>
<dbReference type="RefSeq" id="WP_198568293.1">
    <property type="nucleotide sequence ID" value="NZ_CP066167.1"/>
</dbReference>
<dbReference type="PANTHER" id="PTHR44591">
    <property type="entry name" value="STRESS RESPONSE REGULATOR PROTEIN 1"/>
    <property type="match status" value="1"/>
</dbReference>
<dbReference type="Gene3D" id="3.40.50.2300">
    <property type="match status" value="1"/>
</dbReference>
<dbReference type="SUPFAM" id="SSF52172">
    <property type="entry name" value="CheY-like"/>
    <property type="match status" value="1"/>
</dbReference>
<organism evidence="4 5">
    <name type="scientific">Spongiibacter nanhainus</name>
    <dbReference type="NCBI Taxonomy" id="2794344"/>
    <lineage>
        <taxon>Bacteria</taxon>
        <taxon>Pseudomonadati</taxon>
        <taxon>Pseudomonadota</taxon>
        <taxon>Gammaproteobacteria</taxon>
        <taxon>Cellvibrionales</taxon>
        <taxon>Spongiibacteraceae</taxon>
        <taxon>Spongiibacter</taxon>
    </lineage>
</organism>
<evidence type="ECO:0000313" key="5">
    <source>
        <dbReference type="Proteomes" id="UP000596063"/>
    </source>
</evidence>